<gene>
    <name evidence="2" type="ORF">COOX1_1314</name>
</gene>
<protein>
    <submittedName>
        <fullName evidence="2">Uncharacterized protein</fullName>
    </submittedName>
</protein>
<dbReference type="Proteomes" id="UP000502196">
    <property type="component" value="Chromosome"/>
</dbReference>
<dbReference type="AlphaFoldDB" id="A0A6F9E6W9"/>
<feature type="compositionally biased region" description="Basic and acidic residues" evidence="1">
    <location>
        <begin position="1"/>
        <end position="11"/>
    </location>
</feature>
<evidence type="ECO:0000313" key="3">
    <source>
        <dbReference type="Proteomes" id="UP000502196"/>
    </source>
</evidence>
<organism evidence="2 3">
    <name type="scientific">Kyrpidia spormannii</name>
    <dbReference type="NCBI Taxonomy" id="2055160"/>
    <lineage>
        <taxon>Bacteria</taxon>
        <taxon>Bacillati</taxon>
        <taxon>Bacillota</taxon>
        <taxon>Bacilli</taxon>
        <taxon>Bacillales</taxon>
        <taxon>Alicyclobacillaceae</taxon>
        <taxon>Kyrpidia</taxon>
    </lineage>
</organism>
<name>A0A6F9E6W9_9BACL</name>
<feature type="region of interest" description="Disordered" evidence="1">
    <location>
        <begin position="1"/>
        <end position="54"/>
    </location>
</feature>
<dbReference type="EMBL" id="LR792683">
    <property type="protein sequence ID" value="CAB3392245.1"/>
    <property type="molecule type" value="Genomic_DNA"/>
</dbReference>
<proteinExistence type="predicted"/>
<sequence length="237" mass="26293">MCICGRRDPGRHLGGRRPHRLRAQRRKRRSRPGAALDRGRPETGTAKGGGQDMSSYRLDAHMHIMAEKRMKSGIRWAVKAGFNMGLDPETTTEEDLLRHIRDTGITYFFNFFSHLSQDKCRDSGLADGVRPANPGSIALCVCPRSRWRSPTDRSGGLGEPPFCRSQAAPVRPAAGVVPPLARAGLSVPRGHGSHLFRPHRLRCLLWPLRHHPGFGTDPPAAPEVDHRRGPHVISRDP</sequence>
<accession>A0A6F9E6W9</accession>
<evidence type="ECO:0000256" key="1">
    <source>
        <dbReference type="SAM" id="MobiDB-lite"/>
    </source>
</evidence>
<feature type="compositionally biased region" description="Basic residues" evidence="1">
    <location>
        <begin position="13"/>
        <end position="31"/>
    </location>
</feature>
<feature type="compositionally biased region" description="Basic and acidic residues" evidence="1">
    <location>
        <begin position="223"/>
        <end position="237"/>
    </location>
</feature>
<feature type="region of interest" description="Disordered" evidence="1">
    <location>
        <begin position="214"/>
        <end position="237"/>
    </location>
</feature>
<evidence type="ECO:0000313" key="2">
    <source>
        <dbReference type="EMBL" id="CAB3392245.1"/>
    </source>
</evidence>
<reference evidence="2 3" key="1">
    <citation type="submission" date="2020-04" db="EMBL/GenBank/DDBJ databases">
        <authorList>
            <person name="Hogendoorn C."/>
        </authorList>
    </citation>
    <scope>NUCLEOTIDE SEQUENCE [LARGE SCALE GENOMIC DNA]</scope>
    <source>
        <strain evidence="2">COOX1</strain>
    </source>
</reference>